<dbReference type="OrthoDB" id="1733540at2"/>
<organism evidence="1 2">
    <name type="scientific">Tepidibacter thalassicus DSM 15285</name>
    <dbReference type="NCBI Taxonomy" id="1123350"/>
    <lineage>
        <taxon>Bacteria</taxon>
        <taxon>Bacillati</taxon>
        <taxon>Bacillota</taxon>
        <taxon>Clostridia</taxon>
        <taxon>Peptostreptococcales</taxon>
        <taxon>Peptostreptococcaceae</taxon>
        <taxon>Tepidibacter</taxon>
    </lineage>
</organism>
<proteinExistence type="predicted"/>
<sequence length="271" mass="32369">MRSFMREKKIYCGNRYLEVDIFPYSQNQKDVSRRGKRAKKQKVTEPKQRNLNDKNARRYLTQLANTNFSEEDLHVTATYKDKFLPETIEEAEKEVANYLRRIKYRREKEGLPPLKYILVTEYSTGKDGKKPVRIHHHIFINGGLDRDTVEDLWCKRRKKGQKKGERIGFVNADRLQPDENGVAALCAYLTKNPSGKKRWSSSQNLEKPWSRSNDFKYSRREIERIAKNPPGIEYWERKYEGWTLANKDYAFRVEYNEYTGWSIYLKMCRKE</sequence>
<dbReference type="STRING" id="1123350.SAMN02744040_00083"/>
<dbReference type="EMBL" id="FQXH01000005">
    <property type="protein sequence ID" value="SHG89846.1"/>
    <property type="molecule type" value="Genomic_DNA"/>
</dbReference>
<gene>
    <name evidence="1" type="ORF">SAMN02744040_00083</name>
</gene>
<protein>
    <recommendedName>
        <fullName evidence="3">Replication initiation protein</fullName>
    </recommendedName>
</protein>
<accession>A0A1M5NJU1</accession>
<dbReference type="Proteomes" id="UP000242520">
    <property type="component" value="Unassembled WGS sequence"/>
</dbReference>
<evidence type="ECO:0008006" key="3">
    <source>
        <dbReference type="Google" id="ProtNLM"/>
    </source>
</evidence>
<evidence type="ECO:0000313" key="1">
    <source>
        <dbReference type="EMBL" id="SHG89846.1"/>
    </source>
</evidence>
<dbReference type="RefSeq" id="WP_072722900.1">
    <property type="nucleotide sequence ID" value="NZ_FQXH01000005.1"/>
</dbReference>
<reference evidence="2" key="1">
    <citation type="submission" date="2016-11" db="EMBL/GenBank/DDBJ databases">
        <authorList>
            <person name="Varghese N."/>
            <person name="Submissions S."/>
        </authorList>
    </citation>
    <scope>NUCLEOTIDE SEQUENCE [LARGE SCALE GENOMIC DNA]</scope>
    <source>
        <strain evidence="2">DSM 15285</strain>
    </source>
</reference>
<evidence type="ECO:0000313" key="2">
    <source>
        <dbReference type="Proteomes" id="UP000242520"/>
    </source>
</evidence>
<keyword evidence="2" id="KW-1185">Reference proteome</keyword>
<dbReference type="AlphaFoldDB" id="A0A1M5NJU1"/>
<name>A0A1M5NJU1_9FIRM</name>